<sequence>MIMRTKMDYITIATTESTMLPFSNGYREGLGEFYTALLTFLFSSRFLEMQSQMFTICIEKAKIFYAIIRTITINVMNYFFTFKQATKMFFYDESMLHHLASAISIWTVRVIDKNISKASLCTTSLPHAAFRPFVLGTLCNALAFIRAKSTFHPTLGRHTFCICLATNSTIFSFHKDIIVEVQYESKRKIKYL</sequence>
<evidence type="ECO:0000313" key="1">
    <source>
        <dbReference type="EMBL" id="KKM94527.1"/>
    </source>
</evidence>
<name>A0A0F9PMS7_9ZZZZ</name>
<organism evidence="1">
    <name type="scientific">marine sediment metagenome</name>
    <dbReference type="NCBI Taxonomy" id="412755"/>
    <lineage>
        <taxon>unclassified sequences</taxon>
        <taxon>metagenomes</taxon>
        <taxon>ecological metagenomes</taxon>
    </lineage>
</organism>
<reference evidence="1" key="1">
    <citation type="journal article" date="2015" name="Nature">
        <title>Complex archaea that bridge the gap between prokaryotes and eukaryotes.</title>
        <authorList>
            <person name="Spang A."/>
            <person name="Saw J.H."/>
            <person name="Jorgensen S.L."/>
            <person name="Zaremba-Niedzwiedzka K."/>
            <person name="Martijn J."/>
            <person name="Lind A.E."/>
            <person name="van Eijk R."/>
            <person name="Schleper C."/>
            <person name="Guy L."/>
            <person name="Ettema T.J."/>
        </authorList>
    </citation>
    <scope>NUCLEOTIDE SEQUENCE</scope>
</reference>
<dbReference type="AlphaFoldDB" id="A0A0F9PMS7"/>
<proteinExistence type="predicted"/>
<comment type="caution">
    <text evidence="1">The sequence shown here is derived from an EMBL/GenBank/DDBJ whole genome shotgun (WGS) entry which is preliminary data.</text>
</comment>
<protein>
    <submittedName>
        <fullName evidence="1">Uncharacterized protein</fullName>
    </submittedName>
</protein>
<dbReference type="EMBL" id="LAZR01006126">
    <property type="protein sequence ID" value="KKM94527.1"/>
    <property type="molecule type" value="Genomic_DNA"/>
</dbReference>
<gene>
    <name evidence="1" type="ORF">LCGC14_1197380</name>
</gene>
<accession>A0A0F9PMS7</accession>